<comment type="caution">
    <text evidence="1">The sequence shown here is derived from an EMBL/GenBank/DDBJ whole genome shotgun (WGS) entry which is preliminary data.</text>
</comment>
<evidence type="ECO:0000313" key="2">
    <source>
        <dbReference type="Proteomes" id="UP000054995"/>
    </source>
</evidence>
<keyword evidence="2" id="KW-1185">Reference proteome</keyword>
<reference evidence="1 2" key="1">
    <citation type="submission" date="2015-01" db="EMBL/GenBank/DDBJ databases">
        <title>Evolution of Trichinella species and genotypes.</title>
        <authorList>
            <person name="Korhonen P.K."/>
            <person name="Edoardo P."/>
            <person name="Giuseppe L.R."/>
            <person name="Gasser R.B."/>
        </authorList>
    </citation>
    <scope>NUCLEOTIDE SEQUENCE [LARGE SCALE GENOMIC DNA]</scope>
    <source>
        <strain evidence="1">ISS470</strain>
    </source>
</reference>
<organism evidence="1 2">
    <name type="scientific">Trichinella pseudospiralis</name>
    <name type="common">Parasitic roundworm</name>
    <dbReference type="NCBI Taxonomy" id="6337"/>
    <lineage>
        <taxon>Eukaryota</taxon>
        <taxon>Metazoa</taxon>
        <taxon>Ecdysozoa</taxon>
        <taxon>Nematoda</taxon>
        <taxon>Enoplea</taxon>
        <taxon>Dorylaimia</taxon>
        <taxon>Trichinellida</taxon>
        <taxon>Trichinellidae</taxon>
        <taxon>Trichinella</taxon>
    </lineage>
</organism>
<gene>
    <name evidence="1" type="ORF">T4D_4502</name>
</gene>
<name>A0A0V1FJB3_TRIPS</name>
<proteinExistence type="predicted"/>
<evidence type="ECO:0000313" key="1">
    <source>
        <dbReference type="EMBL" id="KRY86100.1"/>
    </source>
</evidence>
<dbReference type="Proteomes" id="UP000054995">
    <property type="component" value="Unassembled WGS sequence"/>
</dbReference>
<accession>A0A0V1FJB3</accession>
<protein>
    <submittedName>
        <fullName evidence="1">Uncharacterized protein</fullName>
    </submittedName>
</protein>
<dbReference type="AlphaFoldDB" id="A0A0V1FJB3"/>
<dbReference type="EMBL" id="JYDT01000077">
    <property type="protein sequence ID" value="KRY86100.1"/>
    <property type="molecule type" value="Genomic_DNA"/>
</dbReference>
<sequence length="97" mass="11385">MSTVHSANIYSLFAFKQSYFPYWQYLNLYRIEYYYGHVLYTMAKQCSQLNVAIINLPDGHQAAFFITADLHVQKIMQIFNSLLRLIVELLLRSISIA</sequence>